<dbReference type="HOGENOM" id="CLU_1155614_0_0_4"/>
<evidence type="ECO:0000313" key="3">
    <source>
        <dbReference type="Proteomes" id="UP000001692"/>
    </source>
</evidence>
<protein>
    <submittedName>
        <fullName evidence="2">Pyrroloquinoline quinone (Coenzyme PQQ) biosynthesis protein C</fullName>
    </submittedName>
</protein>
<reference evidence="2 3" key="1">
    <citation type="journal article" date="2008" name="Genome Res.">
        <title>Genome sequence of the beta-rhizobium Cupriavidus taiwanensis and comparative genomics of rhizobia.</title>
        <authorList>
            <person name="Amadou C."/>
            <person name="Pascal G."/>
            <person name="Mangenot S."/>
            <person name="Glew M."/>
            <person name="Bontemps C."/>
            <person name="Capela D."/>
            <person name="Carrere S."/>
            <person name="Cruveiller S."/>
            <person name="Dossat C."/>
            <person name="Lajus A."/>
            <person name="Marchetti M."/>
            <person name="Poinsot V."/>
            <person name="Rouy Z."/>
            <person name="Servin B."/>
            <person name="Saad M."/>
            <person name="Schenowitz C."/>
            <person name="Barbe V."/>
            <person name="Batut J."/>
            <person name="Medigue C."/>
            <person name="Masson-Boivin C."/>
        </authorList>
    </citation>
    <scope>NUCLEOTIDE SEQUENCE [LARGE SCALE GENOMIC DNA]</scope>
    <source>
        <strain evidence="3">DSM 17343 / BCRC 17206 / CCUG 44338 / CIP 107171 / LMG 19424 / R1</strain>
    </source>
</reference>
<dbReference type="SMART" id="SM01236">
    <property type="entry name" value="Haem_oxygenase_2"/>
    <property type="match status" value="1"/>
</dbReference>
<dbReference type="InterPro" id="IPR016084">
    <property type="entry name" value="Haem_Oase-like_multi-hlx"/>
</dbReference>
<evidence type="ECO:0000256" key="1">
    <source>
        <dbReference type="ARBA" id="ARBA00023002"/>
    </source>
</evidence>
<dbReference type="SUPFAM" id="SSF48613">
    <property type="entry name" value="Heme oxygenase-like"/>
    <property type="match status" value="1"/>
</dbReference>
<dbReference type="Gene3D" id="1.20.910.10">
    <property type="entry name" value="Heme oxygenase-like"/>
    <property type="match status" value="1"/>
</dbReference>
<dbReference type="PANTHER" id="PTHR40279">
    <property type="entry name" value="PQQC-LIKE PROTEIN"/>
    <property type="match status" value="1"/>
</dbReference>
<dbReference type="InterPro" id="IPR039068">
    <property type="entry name" value="PqqC-like"/>
</dbReference>
<evidence type="ECO:0000313" key="2">
    <source>
        <dbReference type="EMBL" id="CAQ69733.1"/>
    </source>
</evidence>
<dbReference type="GeneID" id="29760529"/>
<name>B3R2L5_CUPTR</name>
<dbReference type="BioCyc" id="CTAI977880:RALTA_RS08635-MONOMER"/>
<sequence length="245" mass="27709">MIKRENFKEELRHVLNSNLTLGHPIFAEIFDPLKPNLPLLKATALQGYQLTKNFLHYVEHLFFYCPIPKFKRALLINMYEEETGRLSRSDNHVALMQDFLRAIGIGDVERDAERPLPATSALINYRLDAVHDPAKYHIGAAAVMIASEGQNLETKAGEARHELFGKVYGLTDHDLRFFSVHQAEDVGHVEQGLNLVSELCTTARMQEEALFAVDHTCKLFYGMYENIYSANCQKAPGMTARGSGR</sequence>
<accession>B3R2L5</accession>
<dbReference type="Pfam" id="PF14518">
    <property type="entry name" value="Haem_oxygenas_2"/>
    <property type="match status" value="1"/>
</dbReference>
<keyword evidence="3" id="KW-1185">Reference proteome</keyword>
<proteinExistence type="predicted"/>
<dbReference type="GO" id="GO:0016491">
    <property type="term" value="F:oxidoreductase activity"/>
    <property type="evidence" value="ECO:0007669"/>
    <property type="project" value="UniProtKB-KW"/>
</dbReference>
<dbReference type="eggNOG" id="COG5424">
    <property type="taxonomic scope" value="Bacteria"/>
</dbReference>
<dbReference type="RefSeq" id="WP_012353053.1">
    <property type="nucleotide sequence ID" value="NC_010528.1"/>
</dbReference>
<dbReference type="KEGG" id="cti:RALTA_A1791"/>
<organism evidence="2 3">
    <name type="scientific">Cupriavidus taiwanensis (strain DSM 17343 / BCRC 17206 / CCUG 44338 / CIP 107171 / LMG 19424 / R1)</name>
    <name type="common">Ralstonia taiwanensis (strain LMG 19424)</name>
    <dbReference type="NCBI Taxonomy" id="977880"/>
    <lineage>
        <taxon>Bacteria</taxon>
        <taxon>Pseudomonadati</taxon>
        <taxon>Pseudomonadota</taxon>
        <taxon>Betaproteobacteria</taxon>
        <taxon>Burkholderiales</taxon>
        <taxon>Burkholderiaceae</taxon>
        <taxon>Cupriavidus</taxon>
    </lineage>
</organism>
<dbReference type="Proteomes" id="UP000001692">
    <property type="component" value="Chromosome 1"/>
</dbReference>
<dbReference type="PANTHER" id="PTHR40279:SF3">
    <property type="entry name" value="4-AMINOBENZOATE SYNTHASE"/>
    <property type="match status" value="1"/>
</dbReference>
<dbReference type="AlphaFoldDB" id="B3R2L5"/>
<dbReference type="EMBL" id="CU633749">
    <property type="protein sequence ID" value="CAQ69733.1"/>
    <property type="molecule type" value="Genomic_DNA"/>
</dbReference>
<keyword evidence="1" id="KW-0560">Oxidoreductase</keyword>
<gene>
    <name evidence="2" type="ordered locus">RALTA_A1791</name>
</gene>